<evidence type="ECO:0000256" key="1">
    <source>
        <dbReference type="ARBA" id="ARBA00001971"/>
    </source>
</evidence>
<name>A0A2A6BHT2_PRIPA</name>
<keyword evidence="8" id="KW-0256">Endoplasmic reticulum</keyword>
<comment type="subcellular location">
    <subcellularLocation>
        <location evidence="3">Endoplasmic reticulum membrane</location>
        <topology evidence="3">Peripheral membrane protein</topology>
    </subcellularLocation>
    <subcellularLocation>
        <location evidence="2">Microsome membrane</location>
        <topology evidence="2">Peripheral membrane protein</topology>
    </subcellularLocation>
</comment>
<accession>A0A2A6BHT2</accession>
<evidence type="ECO:0000256" key="12">
    <source>
        <dbReference type="ARBA" id="ARBA00023004"/>
    </source>
</evidence>
<keyword evidence="12 15" id="KW-0408">Iron</keyword>
<organism evidence="16 17">
    <name type="scientific">Pristionchus pacificus</name>
    <name type="common">Parasitic nematode worm</name>
    <dbReference type="NCBI Taxonomy" id="54126"/>
    <lineage>
        <taxon>Eukaryota</taxon>
        <taxon>Metazoa</taxon>
        <taxon>Ecdysozoa</taxon>
        <taxon>Nematoda</taxon>
        <taxon>Chromadorea</taxon>
        <taxon>Rhabditida</taxon>
        <taxon>Rhabditina</taxon>
        <taxon>Diplogasteromorpha</taxon>
        <taxon>Diplogasteroidea</taxon>
        <taxon>Neodiplogasteridae</taxon>
        <taxon>Pristionchus</taxon>
    </lineage>
</organism>
<dbReference type="GO" id="GO:0016705">
    <property type="term" value="F:oxidoreductase activity, acting on paired donors, with incorporation or reduction of molecular oxygen"/>
    <property type="evidence" value="ECO:0007669"/>
    <property type="project" value="InterPro"/>
</dbReference>
<sequence>MASIFGEYEWPIYIVTAVFLVLTTLGIFFNSLVVFATVQTKPIICIPPEAFYGEAKMLWSITSCIVYVAAVLVYCVVWAVLKRQQNMAAMTKIFRSLFIIMLVVVLGWMLTMSGVLIASLVFHLEGMKMYFLHETVGLFVNTSLVLNYFVYYKTRAGGKVGPDGMETGGRVASERMVTGGRVMVEGRCSSFSFQDKGLSSSWVLLSSKASDQTCTDQTTIFLKKKSGCPDKSKLYVIRAIDVHGRRITLDNERHNYIRKMGTGLFEWDVAKSAAYGKAWHTQWDTAHLTADSVHEYVHKVGKDYGIDSSLLFDSLIISSDHCLTLFLPRPVVFFTDFTTVKDALITQGDNFTGRSQLPPEIYLQPEVQTGVAISDGEVWREQRRISLRIMREHGMGKNSMEAQVNRAIDEMLAHIKSINNGADPIDLTLPLQLCVGNVINETIFGYLFKHTDLSVFEFAMKIVTLHMQIVRDNIWVLLVQAWPWTKHLPIIGKKGYREPIENIAKYHKFIQQEINEIERSYDRSQEPTNFVQSYLREMERNSQLDLKNLNAIVVDFWIAGSETLSATLRWAILLFTEYPEIQEKMRDELNAVVGRNRRIEMADKPNLPYFCAAITEIQRWSNILPFPQFHRCTADSIIGGKLVPKDTLTLPQIHSVMRNQIIFPNPDEFRPERFLEEDGRSASKVLINTSEMKNPPSFSPPYKFPLKHAEHFVAFGMGKRQCLGESLARMELFLILGTLLLNYRFEKTEPSDMTPVFGSIIAPRPQKCNVVPI</sequence>
<keyword evidence="9" id="KW-0492">Microsome</keyword>
<keyword evidence="5 15" id="KW-0349">Heme</keyword>
<dbReference type="Gene3D" id="1.10.630.10">
    <property type="entry name" value="Cytochrome P450"/>
    <property type="match status" value="1"/>
</dbReference>
<dbReference type="SMART" id="SM01381">
    <property type="entry name" value="7TM_GPCR_Srsx"/>
    <property type="match status" value="1"/>
</dbReference>
<dbReference type="InterPro" id="IPR019424">
    <property type="entry name" value="7TM_GPCR_Srsx"/>
</dbReference>
<evidence type="ECO:0000256" key="7">
    <source>
        <dbReference type="ARBA" id="ARBA00022723"/>
    </source>
</evidence>
<evidence type="ECO:0000256" key="14">
    <source>
        <dbReference type="ARBA" id="ARBA00023136"/>
    </source>
</evidence>
<feature type="binding site" description="axial binding residue" evidence="15">
    <location>
        <position position="722"/>
    </location>
    <ligand>
        <name>heme</name>
        <dbReference type="ChEBI" id="CHEBI:30413"/>
    </ligand>
    <ligandPart>
        <name>Fe</name>
        <dbReference type="ChEBI" id="CHEBI:18248"/>
    </ligandPart>
</feature>
<keyword evidence="13" id="KW-0503">Monooxygenase</keyword>
<dbReference type="PANTHER" id="PTHR24284">
    <property type="entry name" value="CYTOCHROME P450 FAMILY"/>
    <property type="match status" value="1"/>
</dbReference>
<protein>
    <submittedName>
        <fullName evidence="16">G protein-coupled receptor</fullName>
    </submittedName>
</protein>
<keyword evidence="11" id="KW-0560">Oxidoreductase</keyword>
<comment type="cofactor">
    <cofactor evidence="1 15">
        <name>heme</name>
        <dbReference type="ChEBI" id="CHEBI:30413"/>
    </cofactor>
</comment>
<dbReference type="PROSITE" id="PS00086">
    <property type="entry name" value="CYTOCHROME_P450"/>
    <property type="match status" value="1"/>
</dbReference>
<dbReference type="GO" id="GO:0004497">
    <property type="term" value="F:monooxygenase activity"/>
    <property type="evidence" value="ECO:0007669"/>
    <property type="project" value="UniProtKB-KW"/>
</dbReference>
<dbReference type="Pfam" id="PF10320">
    <property type="entry name" value="7TM_GPCR_Srsx"/>
    <property type="match status" value="1"/>
</dbReference>
<dbReference type="EnsemblMetazoa" id="PPA11510.1">
    <property type="protein sequence ID" value="PPA11510.1"/>
    <property type="gene ID" value="WBGene00101064"/>
</dbReference>
<evidence type="ECO:0000256" key="9">
    <source>
        <dbReference type="ARBA" id="ARBA00022848"/>
    </source>
</evidence>
<keyword evidence="6" id="KW-0812">Transmembrane</keyword>
<dbReference type="FunFam" id="1.10.630.10:FF:000238">
    <property type="entry name" value="Cytochrome P450 2A6"/>
    <property type="match status" value="1"/>
</dbReference>
<dbReference type="AlphaFoldDB" id="A0A2A6BHT2"/>
<evidence type="ECO:0000256" key="2">
    <source>
        <dbReference type="ARBA" id="ARBA00004174"/>
    </source>
</evidence>
<dbReference type="PRINTS" id="PR00385">
    <property type="entry name" value="P450"/>
</dbReference>
<proteinExistence type="inferred from homology"/>
<dbReference type="GO" id="GO:0020037">
    <property type="term" value="F:heme binding"/>
    <property type="evidence" value="ECO:0007669"/>
    <property type="project" value="InterPro"/>
</dbReference>
<dbReference type="PANTHER" id="PTHR24284:SF1">
    <property type="entry name" value="CYTOCHROME P450 FAMILY"/>
    <property type="match status" value="1"/>
</dbReference>
<keyword evidence="10" id="KW-1133">Transmembrane helix</keyword>
<gene>
    <name evidence="16" type="primary">WBGene00101064</name>
</gene>
<evidence type="ECO:0000256" key="11">
    <source>
        <dbReference type="ARBA" id="ARBA00023002"/>
    </source>
</evidence>
<evidence type="ECO:0000256" key="13">
    <source>
        <dbReference type="ARBA" id="ARBA00023033"/>
    </source>
</evidence>
<dbReference type="GO" id="GO:0004930">
    <property type="term" value="F:G protein-coupled receptor activity"/>
    <property type="evidence" value="ECO:0007669"/>
    <property type="project" value="InterPro"/>
</dbReference>
<dbReference type="PRINTS" id="PR00463">
    <property type="entry name" value="EP450I"/>
</dbReference>
<evidence type="ECO:0000313" key="16">
    <source>
        <dbReference type="EnsemblMetazoa" id="PPA11510.1"/>
    </source>
</evidence>
<evidence type="ECO:0000256" key="8">
    <source>
        <dbReference type="ARBA" id="ARBA00022824"/>
    </source>
</evidence>
<dbReference type="InterPro" id="IPR001128">
    <property type="entry name" value="Cyt_P450"/>
</dbReference>
<evidence type="ECO:0000256" key="5">
    <source>
        <dbReference type="ARBA" id="ARBA00022617"/>
    </source>
</evidence>
<evidence type="ECO:0000256" key="10">
    <source>
        <dbReference type="ARBA" id="ARBA00022989"/>
    </source>
</evidence>
<reference evidence="16" key="2">
    <citation type="submission" date="2022-06" db="UniProtKB">
        <authorList>
            <consortium name="EnsemblMetazoa"/>
        </authorList>
    </citation>
    <scope>IDENTIFICATION</scope>
    <source>
        <strain evidence="16">PS312</strain>
    </source>
</reference>
<comment type="similarity">
    <text evidence="4">Belongs to the cytochrome P450 family.</text>
</comment>
<keyword evidence="14" id="KW-0472">Membrane</keyword>
<evidence type="ECO:0000256" key="4">
    <source>
        <dbReference type="ARBA" id="ARBA00010617"/>
    </source>
</evidence>
<dbReference type="Proteomes" id="UP000005239">
    <property type="component" value="Unassembled WGS sequence"/>
</dbReference>
<dbReference type="SUPFAM" id="SSF48264">
    <property type="entry name" value="Cytochrome P450"/>
    <property type="match status" value="1"/>
</dbReference>
<dbReference type="GO" id="GO:0005506">
    <property type="term" value="F:iron ion binding"/>
    <property type="evidence" value="ECO:0007669"/>
    <property type="project" value="InterPro"/>
</dbReference>
<keyword evidence="17" id="KW-1185">Reference proteome</keyword>
<accession>A0A8R1Y8V4</accession>
<dbReference type="InterPro" id="IPR000276">
    <property type="entry name" value="GPCR_Rhodpsn"/>
</dbReference>
<evidence type="ECO:0000313" key="17">
    <source>
        <dbReference type="Proteomes" id="UP000005239"/>
    </source>
</evidence>
<evidence type="ECO:0000256" key="15">
    <source>
        <dbReference type="PIRSR" id="PIRSR602401-1"/>
    </source>
</evidence>
<dbReference type="InterPro" id="IPR002401">
    <property type="entry name" value="Cyt_P450_E_grp-I"/>
</dbReference>
<dbReference type="InterPro" id="IPR036396">
    <property type="entry name" value="Cyt_P450_sf"/>
</dbReference>
<evidence type="ECO:0000256" key="3">
    <source>
        <dbReference type="ARBA" id="ARBA00004406"/>
    </source>
</evidence>
<dbReference type="CDD" id="cd20617">
    <property type="entry name" value="CYP1_2-like"/>
    <property type="match status" value="1"/>
</dbReference>
<evidence type="ECO:0000256" key="6">
    <source>
        <dbReference type="ARBA" id="ARBA00022692"/>
    </source>
</evidence>
<dbReference type="GO" id="GO:0005789">
    <property type="term" value="C:endoplasmic reticulum membrane"/>
    <property type="evidence" value="ECO:0007669"/>
    <property type="project" value="UniProtKB-SubCell"/>
</dbReference>
<keyword evidence="7 15" id="KW-0479">Metal-binding</keyword>
<dbReference type="Pfam" id="PF00067">
    <property type="entry name" value="p450"/>
    <property type="match status" value="1"/>
</dbReference>
<dbReference type="InterPro" id="IPR017972">
    <property type="entry name" value="Cyt_P450_CS"/>
</dbReference>
<reference evidence="17" key="1">
    <citation type="journal article" date="2008" name="Nat. Genet.">
        <title>The Pristionchus pacificus genome provides a unique perspective on nematode lifestyle and parasitism.</title>
        <authorList>
            <person name="Dieterich C."/>
            <person name="Clifton S.W."/>
            <person name="Schuster L.N."/>
            <person name="Chinwalla A."/>
            <person name="Delehaunty K."/>
            <person name="Dinkelacker I."/>
            <person name="Fulton L."/>
            <person name="Fulton R."/>
            <person name="Godfrey J."/>
            <person name="Minx P."/>
            <person name="Mitreva M."/>
            <person name="Roeseler W."/>
            <person name="Tian H."/>
            <person name="Witte H."/>
            <person name="Yang S.P."/>
            <person name="Wilson R.K."/>
            <person name="Sommer R.J."/>
        </authorList>
    </citation>
    <scope>NUCLEOTIDE SEQUENCE [LARGE SCALE GENOMIC DNA]</scope>
    <source>
        <strain evidence="17">PS312</strain>
    </source>
</reference>